<keyword evidence="4" id="KW-1185">Reference proteome</keyword>
<feature type="compositionally biased region" description="Polar residues" evidence="1">
    <location>
        <begin position="592"/>
        <end position="604"/>
    </location>
</feature>
<keyword evidence="2" id="KW-0732">Signal</keyword>
<feature type="compositionally biased region" description="Low complexity" evidence="1">
    <location>
        <begin position="1508"/>
        <end position="1527"/>
    </location>
</feature>
<dbReference type="GeneID" id="7452697"/>
<feature type="compositionally biased region" description="Low complexity" evidence="1">
    <location>
        <begin position="1052"/>
        <end position="1063"/>
    </location>
</feature>
<feature type="signal peptide" evidence="2">
    <location>
        <begin position="1"/>
        <end position="22"/>
    </location>
</feature>
<dbReference type="PaxDb" id="35128-Thaps24870"/>
<feature type="region of interest" description="Disordered" evidence="1">
    <location>
        <begin position="1260"/>
        <end position="1317"/>
    </location>
</feature>
<dbReference type="OMA" id="IMFEVYA"/>
<reference evidence="3 4" key="1">
    <citation type="journal article" date="2004" name="Science">
        <title>The genome of the diatom Thalassiosira pseudonana: ecology, evolution, and metabolism.</title>
        <authorList>
            <person name="Armbrust E.V."/>
            <person name="Berges J.A."/>
            <person name="Bowler C."/>
            <person name="Green B.R."/>
            <person name="Martinez D."/>
            <person name="Putnam N.H."/>
            <person name="Zhou S."/>
            <person name="Allen A.E."/>
            <person name="Apt K.E."/>
            <person name="Bechner M."/>
            <person name="Brzezinski M.A."/>
            <person name="Chaal B.K."/>
            <person name="Chiovitti A."/>
            <person name="Davis A.K."/>
            <person name="Demarest M.S."/>
            <person name="Detter J.C."/>
            <person name="Glavina T."/>
            <person name="Goodstein D."/>
            <person name="Hadi M.Z."/>
            <person name="Hellsten U."/>
            <person name="Hildebrand M."/>
            <person name="Jenkins B.D."/>
            <person name="Jurka J."/>
            <person name="Kapitonov V.V."/>
            <person name="Kroger N."/>
            <person name="Lau W.W."/>
            <person name="Lane T.W."/>
            <person name="Larimer F.W."/>
            <person name="Lippmeier J.C."/>
            <person name="Lucas S."/>
            <person name="Medina M."/>
            <person name="Montsant A."/>
            <person name="Obornik M."/>
            <person name="Parker M.S."/>
            <person name="Palenik B."/>
            <person name="Pazour G.J."/>
            <person name="Richardson P.M."/>
            <person name="Rynearson T.A."/>
            <person name="Saito M.A."/>
            <person name="Schwartz D.C."/>
            <person name="Thamatrakoln K."/>
            <person name="Valentin K."/>
            <person name="Vardi A."/>
            <person name="Wilkerson F.P."/>
            <person name="Rokhsar D.S."/>
        </authorList>
    </citation>
    <scope>NUCLEOTIDE SEQUENCE [LARGE SCALE GENOMIC DNA]</scope>
    <source>
        <strain evidence="3 4">CCMP1335</strain>
    </source>
</reference>
<accession>B8CCI5</accession>
<proteinExistence type="predicted"/>
<dbReference type="EMBL" id="CM000649">
    <property type="protein sequence ID" value="EED88958.1"/>
    <property type="molecule type" value="Genomic_DNA"/>
</dbReference>
<dbReference type="PANTHER" id="PTHR33683:SF46">
    <property type="entry name" value="SUSHI DOMAIN-CONTAINING PROTEIN"/>
    <property type="match status" value="1"/>
</dbReference>
<feature type="compositionally biased region" description="Low complexity" evidence="1">
    <location>
        <begin position="559"/>
        <end position="591"/>
    </location>
</feature>
<feature type="compositionally biased region" description="Low complexity" evidence="1">
    <location>
        <begin position="1290"/>
        <end position="1312"/>
    </location>
</feature>
<feature type="region of interest" description="Disordered" evidence="1">
    <location>
        <begin position="262"/>
        <end position="283"/>
    </location>
</feature>
<dbReference type="PROSITE" id="PS51257">
    <property type="entry name" value="PROKAR_LIPOPROTEIN"/>
    <property type="match status" value="1"/>
</dbReference>
<feature type="compositionally biased region" description="Low complexity" evidence="1">
    <location>
        <begin position="1260"/>
        <end position="1275"/>
    </location>
</feature>
<protein>
    <submittedName>
        <fullName evidence="3">Uncharacterized protein</fullName>
    </submittedName>
</protein>
<dbReference type="PANTHER" id="PTHR33683">
    <property type="entry name" value="1, PUTATIVE-RELATED"/>
    <property type="match status" value="1"/>
</dbReference>
<evidence type="ECO:0000256" key="2">
    <source>
        <dbReference type="SAM" id="SignalP"/>
    </source>
</evidence>
<feature type="chain" id="PRO_5002866491" evidence="2">
    <location>
        <begin position="23"/>
        <end position="1846"/>
    </location>
</feature>
<dbReference type="InParanoid" id="B8CCI5"/>
<dbReference type="RefSeq" id="XP_002293949.1">
    <property type="nucleotide sequence ID" value="XM_002293913.1"/>
</dbReference>
<reference evidence="3 4" key="2">
    <citation type="journal article" date="2008" name="Nature">
        <title>The Phaeodactylum genome reveals the evolutionary history of diatom genomes.</title>
        <authorList>
            <person name="Bowler C."/>
            <person name="Allen A.E."/>
            <person name="Badger J.H."/>
            <person name="Grimwood J."/>
            <person name="Jabbari K."/>
            <person name="Kuo A."/>
            <person name="Maheswari U."/>
            <person name="Martens C."/>
            <person name="Maumus F."/>
            <person name="Otillar R.P."/>
            <person name="Rayko E."/>
            <person name="Salamov A."/>
            <person name="Vandepoele K."/>
            <person name="Beszteri B."/>
            <person name="Gruber A."/>
            <person name="Heijde M."/>
            <person name="Katinka M."/>
            <person name="Mock T."/>
            <person name="Valentin K."/>
            <person name="Verret F."/>
            <person name="Berges J.A."/>
            <person name="Brownlee C."/>
            <person name="Cadoret J.P."/>
            <person name="Chiovitti A."/>
            <person name="Choi C.J."/>
            <person name="Coesel S."/>
            <person name="De Martino A."/>
            <person name="Detter J.C."/>
            <person name="Durkin C."/>
            <person name="Falciatore A."/>
            <person name="Fournet J."/>
            <person name="Haruta M."/>
            <person name="Huysman M.J."/>
            <person name="Jenkins B.D."/>
            <person name="Jiroutova K."/>
            <person name="Jorgensen R.E."/>
            <person name="Joubert Y."/>
            <person name="Kaplan A."/>
            <person name="Kroger N."/>
            <person name="Kroth P.G."/>
            <person name="La Roche J."/>
            <person name="Lindquist E."/>
            <person name="Lommer M."/>
            <person name="Martin-Jezequel V."/>
            <person name="Lopez P.J."/>
            <person name="Lucas S."/>
            <person name="Mangogna M."/>
            <person name="McGinnis K."/>
            <person name="Medlin L.K."/>
            <person name="Montsant A."/>
            <person name="Oudot-Le Secq M.P."/>
            <person name="Napoli C."/>
            <person name="Obornik M."/>
            <person name="Parker M.S."/>
            <person name="Petit J.L."/>
            <person name="Porcel B.M."/>
            <person name="Poulsen N."/>
            <person name="Robison M."/>
            <person name="Rychlewski L."/>
            <person name="Rynearson T.A."/>
            <person name="Schmutz J."/>
            <person name="Shapiro H."/>
            <person name="Siaut M."/>
            <person name="Stanley M."/>
            <person name="Sussman M.R."/>
            <person name="Taylor A.R."/>
            <person name="Vardi A."/>
            <person name="von Dassow P."/>
            <person name="Vyverman W."/>
            <person name="Willis A."/>
            <person name="Wyrwicz L.S."/>
            <person name="Rokhsar D.S."/>
            <person name="Weissenbach J."/>
            <person name="Armbrust E.V."/>
            <person name="Green B.R."/>
            <person name="Van de Peer Y."/>
            <person name="Grigoriev I.V."/>
        </authorList>
    </citation>
    <scope>NUCLEOTIDE SEQUENCE [LARGE SCALE GENOMIC DNA]</scope>
    <source>
        <strain evidence="3 4">CCMP1335</strain>
    </source>
</reference>
<dbReference type="eggNOG" id="ENOG502T34Q">
    <property type="taxonomic scope" value="Eukaryota"/>
</dbReference>
<feature type="region of interest" description="Disordered" evidence="1">
    <location>
        <begin position="557"/>
        <end position="604"/>
    </location>
</feature>
<dbReference type="HOGENOM" id="CLU_237015_0_0_1"/>
<evidence type="ECO:0000313" key="4">
    <source>
        <dbReference type="Proteomes" id="UP000001449"/>
    </source>
</evidence>
<gene>
    <name evidence="3" type="ORF">THAPSDRAFT_24870</name>
</gene>
<organism evidence="3 4">
    <name type="scientific">Thalassiosira pseudonana</name>
    <name type="common">Marine diatom</name>
    <name type="synonym">Cyclotella nana</name>
    <dbReference type="NCBI Taxonomy" id="35128"/>
    <lineage>
        <taxon>Eukaryota</taxon>
        <taxon>Sar</taxon>
        <taxon>Stramenopiles</taxon>
        <taxon>Ochrophyta</taxon>
        <taxon>Bacillariophyta</taxon>
        <taxon>Coscinodiscophyceae</taxon>
        <taxon>Thalassiosirophycidae</taxon>
        <taxon>Thalassiosirales</taxon>
        <taxon>Thalassiosiraceae</taxon>
        <taxon>Thalassiosira</taxon>
    </lineage>
</organism>
<dbReference type="KEGG" id="tps:THAPSDRAFT_24870"/>
<name>B8CCI5_THAPS</name>
<evidence type="ECO:0000256" key="1">
    <source>
        <dbReference type="SAM" id="MobiDB-lite"/>
    </source>
</evidence>
<sequence length="1846" mass="199936">MRLSLVLPIFLITSCLSALTFAAFTVKEQPILRLGNGAAVFNTPTSGGSIQIVLPSASSGSDVADDELGAAYVDNAADNTEDDGDDPINKSAEVEVDISKLVSLTSDSIVIDLGDSSGPLKFIRDSIEATGSGINNGGGSTRRRKLRRIQEIKMDSLEDIVDSIQFNSYGYHSDYLPPNDYFDPMDESQKFEYFEGKGVIVHPGEEDQGSGTSAEATVYVKSMLHPTLGTKYLSGIIITNRYEYIFRGDPVTGKTFLTQLDPATFPEMPPPIKPEDVMEEDIKDPEERRKLIEEEARFHRMFEEQTQRQVADKIGGTGGVRGGGSRKLQTDDGAILDIMVAYTLNALCQSNKQSYPCDDIDPAQHLNIIHTAEEAVANTNEAYINSGIETQLRLVYVHYTSGINDSSHTCGSIIGAFQRNGDGLMDEVHDKRNEWGADFVALLPSSAVSGCGGVAYLGPYQAYMYSVTLAPYARGGTFGLNASPGKPFQYGWQDPEADFRTIMAYGCPGKYCPRINYFSNPSKRYNGKIMGNASNDCTRQHNETRERIALYRKARLTNSPTASPAPSSSSQPSGAPTAFPTSSPTVSRSPSLMPSLSVAPSSTPSEYPTFNIADLDDFENIESPRTTSFQVQHGIMFNIEAKDYDVTINNFRIPFFRAGDVTISIWSKEGDFWYEKNNPVAWDLLGSPKAYSWGITLENPVPLPLRGGTQYGFEPILVPAGTKKGIFIVVNETTLEDNLIGMNRKSGTSCSVDTTEPFNFATWFENDDLSVSEGVYKDTWTTTTGSALESFGFLGTVYYTSLRPTPSPALALPATPVPSLSLSPSMSLQPSLPLQEAASPSSLSIAAVDGIMFEVYAKNRNLLIHNLALTIFSVSPEYANDSVSLKVYSTQGSFYDESMGDSMNQSAWTERWSTQIYASPTLDIFVKQGTTIGLFVSIQDSLRNHKILAKVGTSVLADDFDNDDISVKEGIAVQWQSCDGWGVSLTDTNNSPIPHAYLGSLLYTQAGTSIPTSVPSHQPSLSPSTSFAPSNSAFPSGVPSLSKFPSLPPSSLPSMSKLPSLSPTDTAKPTYENMELRTRYDVTGNSGDGLMFDIVANEPVEVNSFTLHLNEYPMNIKVYSRRGSHYHAYDDASKWEEIESYTNYTATTSGRRLSFPAQYIGTNQTRAFYVAIVETYGEVWPLHGGLLPGNNYKIGVWAGNEQIKLMEGIKFYGISEAKPFGVGSIESGVYMLESPGGTSFNMKDSIIGYRLVNSIMPSASPSQSSAPSLSGQPSLEPSTSMAPSLEPSISLKPSSQPSALPSLSPSISQQPSYAPSVSLMPSQDRLRLISETSGTRSAAYGVMFLVTPKRAINVETFDVKHFGGNDFNFHIYTKAGSWTDSYNNEAAWTKIGAVSYSSLSSNTQNPVRLSSQSIEAVTINAGVTQSFYIACVGNYFRVHDESMGTASENDDVALYAGLKKYPYDSLFNTSNQGTGSTKYMFQGGLIYSYAVEPPSVAPSLLPSQLPSLSTAPSSSSEAPSALPSVSLDPTGTPTIALTTSVAPTEDPFAEARIQITIPASISLSGFNIPQSQVELNMVVTILAASVRAAASVNLNTSQRIVAVNIISINGQLVSGSSRQLSASRNLSTATVEYEIMLEEICDTTDCDDAQAVSQALYEQVTDTLRDKIDDGSFAISVQQQASASGVNALLSAAVDSSDFSEVVTVLLGLLSRWYPAWTVTDAFCKNDGNEPQYMSLIPNQYILSNREDCCSRFFSFALAECLGTIAVSSRYYPSWAHDGNADVKCLNDGDAPSYMTSDSSWLYDNLEDCCKRYYSYSLSECIVESGGSLSNAGMKEPSSSDQASGM</sequence>
<dbReference type="Proteomes" id="UP000001449">
    <property type="component" value="Chromosome 14"/>
</dbReference>
<feature type="region of interest" description="Disordered" evidence="1">
    <location>
        <begin position="1049"/>
        <end position="1068"/>
    </location>
</feature>
<feature type="region of interest" description="Disordered" evidence="1">
    <location>
        <begin position="1508"/>
        <end position="1529"/>
    </location>
</feature>
<evidence type="ECO:0000313" key="3">
    <source>
        <dbReference type="EMBL" id="EED88958.1"/>
    </source>
</evidence>